<dbReference type="Gene3D" id="3.40.50.300">
    <property type="entry name" value="P-loop containing nucleotide triphosphate hydrolases"/>
    <property type="match status" value="2"/>
</dbReference>
<dbReference type="SUPFAM" id="SSF52540">
    <property type="entry name" value="P-loop containing nucleoside triphosphate hydrolases"/>
    <property type="match status" value="1"/>
</dbReference>
<feature type="compositionally biased region" description="Low complexity" evidence="1">
    <location>
        <begin position="446"/>
        <end position="459"/>
    </location>
</feature>
<feature type="compositionally biased region" description="Low complexity" evidence="1">
    <location>
        <begin position="470"/>
        <end position="482"/>
    </location>
</feature>
<feature type="compositionally biased region" description="Acidic residues" evidence="1">
    <location>
        <begin position="715"/>
        <end position="726"/>
    </location>
</feature>
<dbReference type="Proteomes" id="UP000613740">
    <property type="component" value="Unassembled WGS sequence"/>
</dbReference>
<dbReference type="GO" id="GO:0003968">
    <property type="term" value="F:RNA-directed RNA polymerase activity"/>
    <property type="evidence" value="ECO:0007669"/>
    <property type="project" value="InterPro"/>
</dbReference>
<keyword evidence="2" id="KW-0472">Membrane</keyword>
<feature type="region of interest" description="Disordered" evidence="1">
    <location>
        <begin position="446"/>
        <end position="486"/>
    </location>
</feature>
<feature type="region of interest" description="Disordered" evidence="1">
    <location>
        <begin position="1802"/>
        <end position="1821"/>
    </location>
</feature>
<reference evidence="5" key="1">
    <citation type="journal article" date="2020" name="bioRxiv">
        <title>Comparative genomics of Chlamydomonas.</title>
        <authorList>
            <person name="Craig R.J."/>
            <person name="Hasan A.R."/>
            <person name="Ness R.W."/>
            <person name="Keightley P.D."/>
        </authorList>
    </citation>
    <scope>NUCLEOTIDE SEQUENCE</scope>
    <source>
        <strain evidence="5">CCAP 11/173</strain>
    </source>
</reference>
<dbReference type="InterPro" id="IPR003593">
    <property type="entry name" value="AAA+_ATPase"/>
</dbReference>
<keyword evidence="2" id="KW-0812">Transmembrane</keyword>
<feature type="region of interest" description="Disordered" evidence="1">
    <location>
        <begin position="657"/>
        <end position="794"/>
    </location>
</feature>
<dbReference type="GO" id="GO:0016705">
    <property type="term" value="F:oxidoreductase activity, acting on paired donors, with incorporation or reduction of molecular oxygen"/>
    <property type="evidence" value="ECO:0007669"/>
    <property type="project" value="InterPro"/>
</dbReference>
<sequence>MAIVRLQFSWALALALLALSAAAVAGNSQPAPTPAQELRTPPLAARMLTWAPSSLLTIAALLLACLLIDPLPRWRLRHIPGPPALPLLGCVPAMMRLGGPQFFRQCFAAYGPVFKVAMGRKWVVVVADVELIRQAGQKLRSHVIIEPNLNRGPLRRLDAEGLFQAHGEFWRLLRGAWQPAFSGGALSGYLPLMTACGQRLAEQLEAAAAAAAAMEVEMPEQPEALGLQRHAKPIEGQQPPQPGTAADGQVRGGGRSVRSRSAAVAAGGGGYVDVWRARGGMTLQVVGSTAYGVEFGTLPSAGGDYGGPGGDGNGNEQHDGGDRGAGSSSGKYGRRLAVACGDVFRYGSALHGSIYQRLGLLLPELVPALLVPLAHALPDPPFTRLQQARSTLLAACLELIRSWRQQHAQDAAPGGPDAAAAAGRTAVAGAGTSKAPAAATAAAASATAAPPAGPQEAAADSGLGQRPTNPAAGKAPPASATAGNGGGGVATAPGVAPGSFLDLMLAARDRASGAALTDRMVAAQVQTFLLAGYETTANALAFAIYCVASHPEGGGGCGGGSDAVMLLSALGAPDDVLQARQEAALRELACMARHEESALKRLLMANKVEEAEELLEFGLEDAGGEPGATSGPAEVAAAASARSRVRSVLRGLQRDEAQQLVRIMPPLRPRRPEATPAAADRGGGQGQPQPQGPRSQGGPCGAKAAGAGSVQGEASEVEGERDDAEEGVLREEANPGSGEDGTDQGNSGSGAAFALPPTTAAGVPEAEAATGAGAEEAGNSSDGGGEVLPSGERVKPRIRVPLEASRRVFGVADPSAEWPTAAAPPGAAAAAGVGAGASGSRCQADPPQQQLRYGECFFQPLVDGQPKSLVGGRVIMIRNPCYDVGDVRVLAVVDAPACRHLVDVLVLPVTGPRPTADEASGGDLDGDTFLVVWDEELVAAVQATASPPYDAAPEKVAGKVEMADMISYFAGHNGAILGRIDSLYQSWAALSGPGCSECRQLSQLFSRGVDSVSTGAATAIPGHLQLPPDSELAAEQREIMAGRVWRRMERRALAAWRAYSRARDVGLLALLQHGQEAAVEGSAAEPRPRVAAAGISAWQGLDAAGLMRLVRSRDVALSEYELLRLMARWCARSSQAHASAPEEADAARRQLLAELAMHVDFGAFTHEQRLFALQAGVPRHLVYNALEQSALLTAAELAEFQLGGEGGSGGQQQVPLRWKLLAEGTARHPLAFIQFRTALTAFRRKLLVMQMAEPQQVIALYLDEVLPGPGTYACGRGMLVFAFTESLRQKRELPTSDMYWIDLDSDRIQIYRNGNTAASFLWLRRQPNPARAMAPVALTAAEPLPSVRVEHRAHAASGGRHGRGGGRIGGRGVGRVGDDAGMRVSIATIDINKQAFQAGKLRKVTKEPLLRYELYVVSDREPLQAAGTWHLQHPRPLPLMDTGGAEPAEPGGGAVPATPDDLLKLGHMEARACNGGVDEARAAELAVRLAAQGKLAPAMRAASLARHALSRPQLLDVLRCAAALHAVDAACELLGWLLPPPSPPPAAGQSSGHSSGVIVAALGTLHEAAATGVFATCPEAVQRVLEVLEQAAPAAAGTGAAAGSAAAGLVQRDAAASMQPRDLELLLRAAMSCAGRHPEFAPVLVRRIMSCAARLTSPVPGAEADSSSAPRQLLPPQLLLGLLQCVVLTAADVGALRLLCRALLGEGLGVGDCSAAAAAAYDDGDEEEEVVAGGLGPLLPPATTASAAVDAYVRHWATTMTLEVLGQVQEAATVLKERAESAAAADADAAFFGAAADAAGGAGGRGAAEARNHPGPMPAPQLWDHVAKQVAEQRQRGPGTSPRAGSSSSAVDPASSSPADAASAAAAEVIAAAASSPHGTRVGTAAAASAAIGGGSVRPARLGLRSGLQEQAVAHMTAMHRRLREAAAAAAGGRRFSASKRAAAAGSGAADVLELSGLVTAASSAADGSQPAGASAVPAPPAPGTAGFSVVSAGEVASWPVVGQGGAAASTGDGIVEVGLQGLGGAEAGGAAAAAYTASGAGAAPGPDASNVFDDGHDDLNAPPFAAAGGNGGGGGGGGGGHLLVLHPSNGLPIASAGGGVEASTGGLRVGDLVRLSDARVPPQQLLQLLLVDGGAGVPSGGTSSMAAAAQPLVVQGVVVEVEPMTVSIELPWRPAEEVMVAAGGGGGGEAAGGGSRRQRVWRLQRLGNLITYQRALEALLRGCNPTALSAAAGAASQFPLLLGHPAASVPATASPWMSPVDIIVHSWAAAAMVPAAPPRACTRGEGTGRQQQQRADADGEWLAVAAAAAAAPGSDGGRSGASAAAAPLVCPQALLDACTAAGCNESQEAAVRAAATQTLTIIHGPPGTGKTATIAALLVTLLLSHSRRDCSSSSSSGTPCFPILVAAETHVAVDNLLDRLLRLLYTAATAAAGGADGGGSELAQLRERLVQPGAILRVGDAASVAQPLRRHCLETLEGVRNSHGYDRRAARRALRAARVVFATCAGSGSPLLDKVDFPLVIVDEASQAAEPAALIPLSRGCRRAVLVGDHLQLGPLVVSAAARARGLSTPLFERLQRRPVVTAAGQQVPGGVRAGTPAPRAVAAQPLPSADGRSAGASRMEHSSAAGAAVGGGAGGGVAARLLDTQYRMHPDIAAFPAARVYGGRLRNGHNTTGIPLPPPLTSRVTFVDVPSGYERRCGSSWANPAQAQRTAELVVQLLRGGGAGGGARALAGPAAAAAAVADGLGAGAAAGQGSGLTPADVCVITPYRAMVMAVKEALRRADPHGQGANKVEVASVDGFQGREKRVVMFVTARANDRGCLGFVGDARRLNVAITRAAAALVVVGHRPTLEKAAGLAGAGADSGEVGDQRNSLRPGSRRPGLASSDDDSSQTTLFKAWLTSVLNGTG</sequence>
<dbReference type="Gene3D" id="1.10.630.10">
    <property type="entry name" value="Cytochrome P450"/>
    <property type="match status" value="2"/>
</dbReference>
<dbReference type="InterPro" id="IPR041679">
    <property type="entry name" value="DNA2/NAM7-like_C"/>
</dbReference>
<gene>
    <name evidence="5" type="ORF">HYH02_012870</name>
</gene>
<dbReference type="InterPro" id="IPR027417">
    <property type="entry name" value="P-loop_NTPase"/>
</dbReference>
<dbReference type="InterPro" id="IPR041677">
    <property type="entry name" value="DNA2/NAM7_AAA_11"/>
</dbReference>
<organism evidence="5 6">
    <name type="scientific">Chlamydomonas schloesseri</name>
    <dbReference type="NCBI Taxonomy" id="2026947"/>
    <lineage>
        <taxon>Eukaryota</taxon>
        <taxon>Viridiplantae</taxon>
        <taxon>Chlorophyta</taxon>
        <taxon>core chlorophytes</taxon>
        <taxon>Chlorophyceae</taxon>
        <taxon>CS clade</taxon>
        <taxon>Chlamydomonadales</taxon>
        <taxon>Chlamydomonadaceae</taxon>
        <taxon>Chlamydomonas</taxon>
    </lineage>
</organism>
<dbReference type="PANTHER" id="PTHR10887">
    <property type="entry name" value="DNA2/NAM7 HELICASE FAMILY"/>
    <property type="match status" value="1"/>
</dbReference>
<dbReference type="GO" id="GO:0020037">
    <property type="term" value="F:heme binding"/>
    <property type="evidence" value="ECO:0007669"/>
    <property type="project" value="InterPro"/>
</dbReference>
<keyword evidence="3" id="KW-0732">Signal</keyword>
<dbReference type="GO" id="GO:0005506">
    <property type="term" value="F:iron ion binding"/>
    <property type="evidence" value="ECO:0007669"/>
    <property type="project" value="InterPro"/>
</dbReference>
<feature type="transmembrane region" description="Helical" evidence="2">
    <location>
        <begin position="49"/>
        <end position="68"/>
    </location>
</feature>
<dbReference type="GO" id="GO:0004497">
    <property type="term" value="F:monooxygenase activity"/>
    <property type="evidence" value="ECO:0007669"/>
    <property type="project" value="InterPro"/>
</dbReference>
<feature type="compositionally biased region" description="Low complexity" evidence="1">
    <location>
        <begin position="687"/>
        <end position="708"/>
    </location>
</feature>
<feature type="compositionally biased region" description="Low complexity" evidence="1">
    <location>
        <begin position="756"/>
        <end position="778"/>
    </location>
</feature>
<comment type="caution">
    <text evidence="5">The sequence shown here is derived from an EMBL/GenBank/DDBJ whole genome shotgun (WGS) entry which is preliminary data.</text>
</comment>
<dbReference type="InterPro" id="IPR045055">
    <property type="entry name" value="DNA2/NAM7-like"/>
</dbReference>
<dbReference type="Pfam" id="PF13087">
    <property type="entry name" value="AAA_12"/>
    <property type="match status" value="1"/>
</dbReference>
<feature type="signal peptide" evidence="3">
    <location>
        <begin position="1"/>
        <end position="25"/>
    </location>
</feature>
<dbReference type="Pfam" id="PF05183">
    <property type="entry name" value="RdRP"/>
    <property type="match status" value="1"/>
</dbReference>
<feature type="region of interest" description="Disordered" evidence="1">
    <location>
        <begin position="2589"/>
        <end position="2631"/>
    </location>
</feature>
<evidence type="ECO:0000256" key="1">
    <source>
        <dbReference type="SAM" id="MobiDB-lite"/>
    </source>
</evidence>
<feature type="region of interest" description="Disordered" evidence="1">
    <location>
        <begin position="2857"/>
        <end position="2892"/>
    </location>
</feature>
<feature type="region of interest" description="Disordered" evidence="1">
    <location>
        <begin position="302"/>
        <end position="330"/>
    </location>
</feature>
<dbReference type="Pfam" id="PF13086">
    <property type="entry name" value="AAA_11"/>
    <property type="match status" value="2"/>
</dbReference>
<dbReference type="InterPro" id="IPR057596">
    <property type="entry name" value="RDRP_core"/>
</dbReference>
<feature type="domain" description="AAA+ ATPase" evidence="4">
    <location>
        <begin position="2357"/>
        <end position="2583"/>
    </location>
</feature>
<feature type="region of interest" description="Disordered" evidence="1">
    <location>
        <begin position="233"/>
        <end position="261"/>
    </location>
</feature>
<dbReference type="InterPro" id="IPR036396">
    <property type="entry name" value="Cyt_P450_sf"/>
</dbReference>
<protein>
    <recommendedName>
        <fullName evidence="4">AAA+ ATPase domain-containing protein</fullName>
    </recommendedName>
</protein>
<dbReference type="SUPFAM" id="SSF48264">
    <property type="entry name" value="Cytochrome P450"/>
    <property type="match status" value="2"/>
</dbReference>
<keyword evidence="2" id="KW-1133">Transmembrane helix</keyword>
<feature type="compositionally biased region" description="Low complexity" evidence="1">
    <location>
        <begin position="1844"/>
        <end position="1859"/>
    </location>
</feature>
<feature type="compositionally biased region" description="Gly residues" evidence="1">
    <location>
        <begin position="303"/>
        <end position="313"/>
    </location>
</feature>
<dbReference type="PANTHER" id="PTHR10887:SF495">
    <property type="entry name" value="HELICASE SENATAXIN ISOFORM X1-RELATED"/>
    <property type="match status" value="1"/>
</dbReference>
<dbReference type="SMART" id="SM00382">
    <property type="entry name" value="AAA"/>
    <property type="match status" value="1"/>
</dbReference>
<evidence type="ECO:0000256" key="2">
    <source>
        <dbReference type="SAM" id="Phobius"/>
    </source>
</evidence>
<dbReference type="OrthoDB" id="547171at2759"/>
<feature type="region of interest" description="Disordered" evidence="1">
    <location>
        <begin position="819"/>
        <end position="845"/>
    </location>
</feature>
<dbReference type="CDD" id="cd18808">
    <property type="entry name" value="SF1_C_Upf1"/>
    <property type="match status" value="1"/>
</dbReference>
<feature type="region of interest" description="Disordered" evidence="1">
    <location>
        <begin position="1829"/>
        <end position="1859"/>
    </location>
</feature>
<feature type="chain" id="PRO_5032276831" description="AAA+ ATPase domain-containing protein" evidence="3">
    <location>
        <begin position="26"/>
        <end position="2908"/>
    </location>
</feature>
<evidence type="ECO:0000256" key="3">
    <source>
        <dbReference type="SAM" id="SignalP"/>
    </source>
</evidence>
<proteinExistence type="predicted"/>
<dbReference type="InterPro" id="IPR047187">
    <property type="entry name" value="SF1_C_Upf1"/>
</dbReference>
<evidence type="ECO:0000313" key="5">
    <source>
        <dbReference type="EMBL" id="KAG2432736.1"/>
    </source>
</evidence>
<accession>A0A835SVT7</accession>
<evidence type="ECO:0000259" key="4">
    <source>
        <dbReference type="SMART" id="SM00382"/>
    </source>
</evidence>
<feature type="compositionally biased region" description="Low complexity" evidence="1">
    <location>
        <begin position="821"/>
        <end position="832"/>
    </location>
</feature>
<keyword evidence="6" id="KW-1185">Reference proteome</keyword>
<dbReference type="InterPro" id="IPR001128">
    <property type="entry name" value="Cyt_P450"/>
</dbReference>
<dbReference type="EMBL" id="JAEHOD010000065">
    <property type="protein sequence ID" value="KAG2432736.1"/>
    <property type="molecule type" value="Genomic_DNA"/>
</dbReference>
<name>A0A835SVT7_9CHLO</name>
<dbReference type="GO" id="GO:0004386">
    <property type="term" value="F:helicase activity"/>
    <property type="evidence" value="ECO:0007669"/>
    <property type="project" value="InterPro"/>
</dbReference>
<dbReference type="Pfam" id="PF00067">
    <property type="entry name" value="p450"/>
    <property type="match status" value="2"/>
</dbReference>
<evidence type="ECO:0000313" key="6">
    <source>
        <dbReference type="Proteomes" id="UP000613740"/>
    </source>
</evidence>